<keyword evidence="1" id="KW-0472">Membrane</keyword>
<dbReference type="EMBL" id="CAOQHR010000007">
    <property type="protein sequence ID" value="CAI6336899.1"/>
    <property type="molecule type" value="Genomic_DNA"/>
</dbReference>
<keyword evidence="1" id="KW-1133">Transmembrane helix</keyword>
<proteinExistence type="predicted"/>
<keyword evidence="3" id="KW-1185">Reference proteome</keyword>
<keyword evidence="1" id="KW-0812">Transmembrane</keyword>
<name>A0A9W4UKB5_9PLEO</name>
<sequence>MTALENPTDREQAVEYTLLAPCFSIFSSRFSKVSMLVFSLKLIVMVFLNVLKLTVLIAFS</sequence>
<reference evidence="2" key="1">
    <citation type="submission" date="2023-01" db="EMBL/GenBank/DDBJ databases">
        <authorList>
            <person name="Van Ghelder C."/>
            <person name="Rancurel C."/>
        </authorList>
    </citation>
    <scope>NUCLEOTIDE SEQUENCE</scope>
    <source>
        <strain evidence="2">CNCM I-4278</strain>
    </source>
</reference>
<accession>A0A9W4UKB5</accession>
<dbReference type="Proteomes" id="UP001152607">
    <property type="component" value="Unassembled WGS sequence"/>
</dbReference>
<protein>
    <submittedName>
        <fullName evidence="2">Uncharacterized protein</fullName>
    </submittedName>
</protein>
<evidence type="ECO:0000313" key="3">
    <source>
        <dbReference type="Proteomes" id="UP001152607"/>
    </source>
</evidence>
<evidence type="ECO:0000256" key="1">
    <source>
        <dbReference type="SAM" id="Phobius"/>
    </source>
</evidence>
<comment type="caution">
    <text evidence="2">The sequence shown here is derived from an EMBL/GenBank/DDBJ whole genome shotgun (WGS) entry which is preliminary data.</text>
</comment>
<dbReference type="AlphaFoldDB" id="A0A9W4UKB5"/>
<feature type="transmembrane region" description="Helical" evidence="1">
    <location>
        <begin position="36"/>
        <end position="59"/>
    </location>
</feature>
<gene>
    <name evidence="2" type="ORF">PDIGIT_LOCUS10005</name>
</gene>
<organism evidence="2 3">
    <name type="scientific">Periconia digitata</name>
    <dbReference type="NCBI Taxonomy" id="1303443"/>
    <lineage>
        <taxon>Eukaryota</taxon>
        <taxon>Fungi</taxon>
        <taxon>Dikarya</taxon>
        <taxon>Ascomycota</taxon>
        <taxon>Pezizomycotina</taxon>
        <taxon>Dothideomycetes</taxon>
        <taxon>Pleosporomycetidae</taxon>
        <taxon>Pleosporales</taxon>
        <taxon>Massarineae</taxon>
        <taxon>Periconiaceae</taxon>
        <taxon>Periconia</taxon>
    </lineage>
</organism>
<evidence type="ECO:0000313" key="2">
    <source>
        <dbReference type="EMBL" id="CAI6336899.1"/>
    </source>
</evidence>